<dbReference type="InterPro" id="IPR000719">
    <property type="entry name" value="Prot_kinase_dom"/>
</dbReference>
<dbReference type="GO" id="GO:0005829">
    <property type="term" value="C:cytosol"/>
    <property type="evidence" value="ECO:0007669"/>
    <property type="project" value="TreeGrafter"/>
</dbReference>
<protein>
    <submittedName>
        <fullName evidence="5">Interferon-induced, double-stranded RNA-activated kinase</fullName>
    </submittedName>
</protein>
<reference evidence="5" key="1">
    <citation type="submission" date="2020-04" db="EMBL/GenBank/DDBJ databases">
        <authorList>
            <person name="Alioto T."/>
            <person name="Alioto T."/>
            <person name="Gomez Garrido J."/>
        </authorList>
    </citation>
    <scope>NUCLEOTIDE SEQUENCE</scope>
    <source>
        <strain evidence="5">A484AB</strain>
    </source>
</reference>
<dbReference type="InterPro" id="IPR011009">
    <property type="entry name" value="Kinase-like_dom_sf"/>
</dbReference>
<dbReference type="GO" id="GO:0005634">
    <property type="term" value="C:nucleus"/>
    <property type="evidence" value="ECO:0007669"/>
    <property type="project" value="TreeGrafter"/>
</dbReference>
<evidence type="ECO:0000256" key="3">
    <source>
        <dbReference type="ARBA" id="ARBA00022777"/>
    </source>
</evidence>
<dbReference type="InterPro" id="IPR050339">
    <property type="entry name" value="CC_SR_Kinase"/>
</dbReference>
<dbReference type="Proteomes" id="UP001152795">
    <property type="component" value="Unassembled WGS sequence"/>
</dbReference>
<evidence type="ECO:0000313" key="6">
    <source>
        <dbReference type="Proteomes" id="UP001152795"/>
    </source>
</evidence>
<keyword evidence="2" id="KW-0547">Nucleotide-binding</keyword>
<keyword evidence="1" id="KW-0808">Transferase</keyword>
<evidence type="ECO:0000256" key="1">
    <source>
        <dbReference type="ARBA" id="ARBA00022679"/>
    </source>
</evidence>
<dbReference type="OrthoDB" id="341578at2759"/>
<name>A0A7D9LY17_PARCT</name>
<gene>
    <name evidence="5" type="ORF">PACLA_8A029940</name>
</gene>
<keyword evidence="3 5" id="KW-0418">Kinase</keyword>
<dbReference type="GO" id="GO:1990625">
    <property type="term" value="P:negative regulation of cytoplasmic translational initiation in response to stress"/>
    <property type="evidence" value="ECO:0007669"/>
    <property type="project" value="TreeGrafter"/>
</dbReference>
<comment type="caution">
    <text evidence="5">The sequence shown here is derived from an EMBL/GenBank/DDBJ whole genome shotgun (WGS) entry which is preliminary data.</text>
</comment>
<keyword evidence="6" id="KW-1185">Reference proteome</keyword>
<sequence length="351" mass="40396">MDHKMTGNLDVPTNIEKALEERGFHVRNNKLGKGAYGEVLKAKCRDDGKLYAIKILLLSNGESTKYHKRELELLTKLELSERNVIKYFKSWIMQDDDVQRLCIQMELCWVNLEKFIYENDMGGAEIIKSEGPPRFYQQVFPQILNGLSVIHSMYWVHRDIHLGNILIVNPNPQRIDDIHVKIADFGLARYIGMEFEKSARLTVVPTLEKLSPGVGNELFRAPELSTNKYDFKVDVYSSGIVLYLLDCYLPNKNQLRDEILALREGKRNAVHLYHKDDQRLINLIEQLLEKESTRRPTAAEASQYMQRETDHGSETPSEPTTKKFLAVKKRGDDTLYRCSSSDTLSGMQDAI</sequence>
<dbReference type="InterPro" id="IPR017441">
    <property type="entry name" value="Protein_kinase_ATP_BS"/>
</dbReference>
<dbReference type="EMBL" id="CACRXK020027379">
    <property type="protein sequence ID" value="CAB4040871.1"/>
    <property type="molecule type" value="Genomic_DNA"/>
</dbReference>
<dbReference type="PROSITE" id="PS50011">
    <property type="entry name" value="PROTEIN_KINASE_DOM"/>
    <property type="match status" value="1"/>
</dbReference>
<evidence type="ECO:0000313" key="5">
    <source>
        <dbReference type="EMBL" id="CAB4040871.1"/>
    </source>
</evidence>
<dbReference type="GO" id="GO:0004694">
    <property type="term" value="F:eukaryotic translation initiation factor 2alpha kinase activity"/>
    <property type="evidence" value="ECO:0007669"/>
    <property type="project" value="TreeGrafter"/>
</dbReference>
<evidence type="ECO:0000256" key="4">
    <source>
        <dbReference type="ARBA" id="ARBA00022840"/>
    </source>
</evidence>
<evidence type="ECO:0000256" key="2">
    <source>
        <dbReference type="ARBA" id="ARBA00022741"/>
    </source>
</evidence>
<dbReference type="PANTHER" id="PTHR11042">
    <property type="entry name" value="EUKARYOTIC TRANSLATION INITIATION FACTOR 2-ALPHA KINASE EIF2-ALPHA KINASE -RELATED"/>
    <property type="match status" value="1"/>
</dbReference>
<dbReference type="Pfam" id="PF00069">
    <property type="entry name" value="Pkinase"/>
    <property type="match status" value="1"/>
</dbReference>
<dbReference type="AlphaFoldDB" id="A0A7D9LY17"/>
<dbReference type="SUPFAM" id="SSF56112">
    <property type="entry name" value="Protein kinase-like (PK-like)"/>
    <property type="match status" value="1"/>
</dbReference>
<dbReference type="PROSITE" id="PS00107">
    <property type="entry name" value="PROTEIN_KINASE_ATP"/>
    <property type="match status" value="1"/>
</dbReference>
<dbReference type="PANTHER" id="PTHR11042:SF136">
    <property type="entry name" value="EIF-2-ALPHA KINASE GCN2"/>
    <property type="match status" value="1"/>
</dbReference>
<accession>A0A7D9LY17</accession>
<keyword evidence="4" id="KW-0067">ATP-binding</keyword>
<dbReference type="GO" id="GO:0005524">
    <property type="term" value="F:ATP binding"/>
    <property type="evidence" value="ECO:0007669"/>
    <property type="project" value="UniProtKB-UniRule"/>
</dbReference>
<dbReference type="Gene3D" id="3.30.200.20">
    <property type="entry name" value="Phosphorylase Kinase, domain 1"/>
    <property type="match status" value="1"/>
</dbReference>
<proteinExistence type="predicted"/>
<organism evidence="5 6">
    <name type="scientific">Paramuricea clavata</name>
    <name type="common">Red gorgonian</name>
    <name type="synonym">Violescent sea-whip</name>
    <dbReference type="NCBI Taxonomy" id="317549"/>
    <lineage>
        <taxon>Eukaryota</taxon>
        <taxon>Metazoa</taxon>
        <taxon>Cnidaria</taxon>
        <taxon>Anthozoa</taxon>
        <taxon>Octocorallia</taxon>
        <taxon>Malacalcyonacea</taxon>
        <taxon>Plexauridae</taxon>
        <taxon>Paramuricea</taxon>
    </lineage>
</organism>
<dbReference type="Gene3D" id="1.10.510.10">
    <property type="entry name" value="Transferase(Phosphotransferase) domain 1"/>
    <property type="match status" value="1"/>
</dbReference>